<reference evidence="6" key="1">
    <citation type="submission" date="2022-11" db="EMBL/GenBank/DDBJ databases">
        <title>The characterization of three novel Bacteroidetes species and genomic analysis of their roles in tidal elemental geochemical cycles.</title>
        <authorList>
            <person name="Ma K.-J."/>
        </authorList>
    </citation>
    <scope>NUCLEOTIDE SEQUENCE</scope>
    <source>
        <strain evidence="6">M415</strain>
    </source>
</reference>
<dbReference type="Gene3D" id="1.10.760.10">
    <property type="entry name" value="Cytochrome c-like domain"/>
    <property type="match status" value="1"/>
</dbReference>
<dbReference type="AlphaFoldDB" id="A0AAE3MMY5"/>
<dbReference type="GO" id="GO:0009055">
    <property type="term" value="F:electron transfer activity"/>
    <property type="evidence" value="ECO:0007669"/>
    <property type="project" value="InterPro"/>
</dbReference>
<dbReference type="PANTHER" id="PTHR35008">
    <property type="entry name" value="BLL4482 PROTEIN-RELATED"/>
    <property type="match status" value="1"/>
</dbReference>
<keyword evidence="1 4" id="KW-0349">Heme</keyword>
<dbReference type="SUPFAM" id="SSF46626">
    <property type="entry name" value="Cytochrome c"/>
    <property type="match status" value="1"/>
</dbReference>
<keyword evidence="2 4" id="KW-0479">Metal-binding</keyword>
<sequence length="134" mass="15075">MKSFLFGYLICVAALALCLQQDKELTESIKRGKAIYSDFCVTCHMEKGEGVPYTFPPLAKSDYLANNREASIRGIKYGQRGEIIVNGEVYNNTMMPLGLEDQEIADVMNFVMNSWGNNQDKPVTVEEVAQTRPR</sequence>
<name>A0AAE3MMY5_9FLAO</name>
<keyword evidence="7" id="KW-1185">Reference proteome</keyword>
<evidence type="ECO:0000313" key="7">
    <source>
        <dbReference type="Proteomes" id="UP001207116"/>
    </source>
</evidence>
<gene>
    <name evidence="6" type="ORF">OO016_12305</name>
</gene>
<dbReference type="RefSeq" id="WP_266014448.1">
    <property type="nucleotide sequence ID" value="NZ_JAPFQP010000004.1"/>
</dbReference>
<feature type="domain" description="Cytochrome c" evidence="5">
    <location>
        <begin position="27"/>
        <end position="115"/>
    </location>
</feature>
<evidence type="ECO:0000256" key="3">
    <source>
        <dbReference type="ARBA" id="ARBA00023004"/>
    </source>
</evidence>
<dbReference type="InterPro" id="IPR036909">
    <property type="entry name" value="Cyt_c-like_dom_sf"/>
</dbReference>
<proteinExistence type="predicted"/>
<dbReference type="PROSITE" id="PS51007">
    <property type="entry name" value="CYTC"/>
    <property type="match status" value="1"/>
</dbReference>
<evidence type="ECO:0000256" key="2">
    <source>
        <dbReference type="ARBA" id="ARBA00022723"/>
    </source>
</evidence>
<keyword evidence="3 4" id="KW-0408">Iron</keyword>
<dbReference type="Pfam" id="PF00034">
    <property type="entry name" value="Cytochrom_C"/>
    <property type="match status" value="1"/>
</dbReference>
<dbReference type="InterPro" id="IPR009056">
    <property type="entry name" value="Cyt_c-like_dom"/>
</dbReference>
<organism evidence="6 7">
    <name type="scientific">Lentiprolixibacter aurantiacus</name>
    <dbReference type="NCBI Taxonomy" id="2993939"/>
    <lineage>
        <taxon>Bacteria</taxon>
        <taxon>Pseudomonadati</taxon>
        <taxon>Bacteroidota</taxon>
        <taxon>Flavobacteriia</taxon>
        <taxon>Flavobacteriales</taxon>
        <taxon>Flavobacteriaceae</taxon>
        <taxon>Lentiprolixibacter</taxon>
    </lineage>
</organism>
<dbReference type="PANTHER" id="PTHR35008:SF8">
    <property type="entry name" value="ALCOHOL DEHYDROGENASE CYTOCHROME C SUBUNIT"/>
    <property type="match status" value="1"/>
</dbReference>
<evidence type="ECO:0000313" key="6">
    <source>
        <dbReference type="EMBL" id="MCX2720388.1"/>
    </source>
</evidence>
<evidence type="ECO:0000256" key="4">
    <source>
        <dbReference type="PROSITE-ProRule" id="PRU00433"/>
    </source>
</evidence>
<dbReference type="GO" id="GO:0046872">
    <property type="term" value="F:metal ion binding"/>
    <property type="evidence" value="ECO:0007669"/>
    <property type="project" value="UniProtKB-KW"/>
</dbReference>
<evidence type="ECO:0000256" key="1">
    <source>
        <dbReference type="ARBA" id="ARBA00022617"/>
    </source>
</evidence>
<accession>A0AAE3MMY5</accession>
<dbReference type="Proteomes" id="UP001207116">
    <property type="component" value="Unassembled WGS sequence"/>
</dbReference>
<protein>
    <submittedName>
        <fullName evidence="6">Cytochrome c</fullName>
    </submittedName>
</protein>
<comment type="caution">
    <text evidence="6">The sequence shown here is derived from an EMBL/GenBank/DDBJ whole genome shotgun (WGS) entry which is preliminary data.</text>
</comment>
<evidence type="ECO:0000259" key="5">
    <source>
        <dbReference type="PROSITE" id="PS51007"/>
    </source>
</evidence>
<dbReference type="EMBL" id="JAPFQP010000004">
    <property type="protein sequence ID" value="MCX2720388.1"/>
    <property type="molecule type" value="Genomic_DNA"/>
</dbReference>
<dbReference type="GO" id="GO:0020037">
    <property type="term" value="F:heme binding"/>
    <property type="evidence" value="ECO:0007669"/>
    <property type="project" value="InterPro"/>
</dbReference>
<dbReference type="InterPro" id="IPR051459">
    <property type="entry name" value="Cytochrome_c-type_DH"/>
</dbReference>